<name>A0A8D8CMP3_CULPI</name>
<proteinExistence type="predicted"/>
<feature type="compositionally biased region" description="Basic and acidic residues" evidence="1">
    <location>
        <begin position="175"/>
        <end position="186"/>
    </location>
</feature>
<feature type="region of interest" description="Disordered" evidence="1">
    <location>
        <begin position="57"/>
        <end position="83"/>
    </location>
</feature>
<accession>A0A8D8CMP3</accession>
<reference evidence="2" key="1">
    <citation type="submission" date="2021-05" db="EMBL/GenBank/DDBJ databases">
        <authorList>
            <person name="Alioto T."/>
            <person name="Alioto T."/>
            <person name="Gomez Garrido J."/>
        </authorList>
    </citation>
    <scope>NUCLEOTIDE SEQUENCE</scope>
</reference>
<dbReference type="AlphaFoldDB" id="A0A8D8CMP3"/>
<evidence type="ECO:0000313" key="2">
    <source>
        <dbReference type="EMBL" id="CAG6497229.1"/>
    </source>
</evidence>
<dbReference type="EMBL" id="HBUE01132713">
    <property type="protein sequence ID" value="CAG6497229.1"/>
    <property type="molecule type" value="Transcribed_RNA"/>
</dbReference>
<feature type="region of interest" description="Disordered" evidence="1">
    <location>
        <begin position="134"/>
        <end position="186"/>
    </location>
</feature>
<protein>
    <submittedName>
        <fullName evidence="2">(northern house mosquito) hypothetical protein</fullName>
    </submittedName>
</protein>
<feature type="compositionally biased region" description="Pro residues" evidence="1">
    <location>
        <begin position="68"/>
        <end position="79"/>
    </location>
</feature>
<organism evidence="2">
    <name type="scientific">Culex pipiens</name>
    <name type="common">House mosquito</name>
    <dbReference type="NCBI Taxonomy" id="7175"/>
    <lineage>
        <taxon>Eukaryota</taxon>
        <taxon>Metazoa</taxon>
        <taxon>Ecdysozoa</taxon>
        <taxon>Arthropoda</taxon>
        <taxon>Hexapoda</taxon>
        <taxon>Insecta</taxon>
        <taxon>Pterygota</taxon>
        <taxon>Neoptera</taxon>
        <taxon>Endopterygota</taxon>
        <taxon>Diptera</taxon>
        <taxon>Nematocera</taxon>
        <taxon>Culicoidea</taxon>
        <taxon>Culicidae</taxon>
        <taxon>Culicinae</taxon>
        <taxon>Culicini</taxon>
        <taxon>Culex</taxon>
        <taxon>Culex</taxon>
    </lineage>
</organism>
<evidence type="ECO:0000256" key="1">
    <source>
        <dbReference type="SAM" id="MobiDB-lite"/>
    </source>
</evidence>
<sequence>MTLPSLAASCASMSRACADTLSGTIFGGGTGSGGSSQPTMRLTISSLLRVASWPDPTAAVDETDDEGPPPTPPPPPPPGRGNFLVPRRWNTLGRSFGSTFLFGLSSSVILRFTGVDILFSTPAAPNRTYFAGASSKTQHDFSPPNATNSHPKTAVAEGRTPELHFALPEANGTTRNEHRLGRYNPE</sequence>